<proteinExistence type="predicted"/>
<feature type="region of interest" description="Disordered" evidence="1">
    <location>
        <begin position="1"/>
        <end position="24"/>
    </location>
</feature>
<evidence type="ECO:0000256" key="1">
    <source>
        <dbReference type="SAM" id="MobiDB-lite"/>
    </source>
</evidence>
<evidence type="ECO:0000313" key="2">
    <source>
        <dbReference type="EMBL" id="CAL1713297.1"/>
    </source>
</evidence>
<dbReference type="Proteomes" id="UP001497453">
    <property type="component" value="Chromosome 7"/>
</dbReference>
<sequence length="148" mass="17123">MSKMSLPRQGTHKKSEHTDSVPISTSSVDIDTYRRLLAGMAETCRSLQARIRILEGDLATRCEQNRRLLCSPLPSPSLSSPPHRDVTQDRPKNEHRRHSAPQLTLAPIPELFEEPEPPHPPDQERESRVEIWTYHDDRALLEKAWLWY</sequence>
<keyword evidence="3" id="KW-1185">Reference proteome</keyword>
<name>A0ABP1DZX2_9APHY</name>
<organism evidence="2 3">
    <name type="scientific">Somion occarium</name>
    <dbReference type="NCBI Taxonomy" id="3059160"/>
    <lineage>
        <taxon>Eukaryota</taxon>
        <taxon>Fungi</taxon>
        <taxon>Dikarya</taxon>
        <taxon>Basidiomycota</taxon>
        <taxon>Agaricomycotina</taxon>
        <taxon>Agaricomycetes</taxon>
        <taxon>Polyporales</taxon>
        <taxon>Cerrenaceae</taxon>
        <taxon>Somion</taxon>
    </lineage>
</organism>
<feature type="region of interest" description="Disordered" evidence="1">
    <location>
        <begin position="69"/>
        <end position="128"/>
    </location>
</feature>
<protein>
    <submittedName>
        <fullName evidence="2">Uncharacterized protein</fullName>
    </submittedName>
</protein>
<reference evidence="3" key="1">
    <citation type="submission" date="2024-04" db="EMBL/GenBank/DDBJ databases">
        <authorList>
            <person name="Shaw F."/>
            <person name="Minotto A."/>
        </authorList>
    </citation>
    <scope>NUCLEOTIDE SEQUENCE [LARGE SCALE GENOMIC DNA]</scope>
</reference>
<evidence type="ECO:0000313" key="3">
    <source>
        <dbReference type="Proteomes" id="UP001497453"/>
    </source>
</evidence>
<accession>A0ABP1DZX2</accession>
<feature type="compositionally biased region" description="Low complexity" evidence="1">
    <location>
        <begin position="69"/>
        <end position="81"/>
    </location>
</feature>
<feature type="compositionally biased region" description="Basic and acidic residues" evidence="1">
    <location>
        <begin position="116"/>
        <end position="128"/>
    </location>
</feature>
<dbReference type="EMBL" id="OZ037950">
    <property type="protein sequence ID" value="CAL1713297.1"/>
    <property type="molecule type" value="Genomic_DNA"/>
</dbReference>
<feature type="compositionally biased region" description="Basic and acidic residues" evidence="1">
    <location>
        <begin position="82"/>
        <end position="92"/>
    </location>
</feature>
<gene>
    <name evidence="2" type="ORF">GFSPODELE1_LOCUS9244</name>
</gene>